<evidence type="ECO:0000256" key="2">
    <source>
        <dbReference type="SAM" id="MobiDB-lite"/>
    </source>
</evidence>
<evidence type="ECO:0000313" key="5">
    <source>
        <dbReference type="Proteomes" id="UP000245783"/>
    </source>
</evidence>
<dbReference type="OrthoDB" id="427480at2759"/>
<sequence>MSRCLINSVAGHSVLSGSRELLHSPNTSARRAVSAHLNLYAWRRSAKTSELHTTAFRLASSSNETARRSNPAPGSGDTTSAGPSRSSSKAGPSGEALDEAKGVETSSTLGSLERKPSSASQAASAVTSRSAAADEQHIQGVSENVGRNSDQSQPRQAKRRRLPLILALLAGAGAGLYGVDEYLNARILQRNIRTLWCGLTIALDYKINFDPKNAESVAALHERCADRLLAVCDENQGLYTKLGQAVASNSFILPKPYAQLNRLLDDAERMPWEIVRKVLEGELGDRLEQVFESINEKPIAAASIAQVHLGILRGNGDEESRKVAVKVQRPQIRAQAYWDLLCFRILLRFYEQIFELPLSYFGQYISDQILQETSFVHEAENSEQLRKYIATDPLKLVRDTVSVPKVHRDLSGERVLVMEYVSDAVKMTDQKGMEKLGLSVRDVAKSVCEVFASQIFQYGLVQADGHAGNILVRKNPQYENASIFKSAAKPKHQVILIDHGLVIPLSEDFRRQYAKLWKAIYQVDLPTLEKITQSWGMGEGSSELFASATLMKPWSKPKTDAEKAEAAKKRAQDPRSDADIQKERMKSFLVQVELTPKELIFVGRSMRIIQANCQVLGSPVNRLNILARHAASALVSPKSPSLKERVDSLRFKTALFIIDGAFLTSRLVHWLSLLFRNPLGALGLRELAPTEKRKGLEDDLARGMQEMGEEYGLDLSDAFEMEQ</sequence>
<dbReference type="InterPro" id="IPR051130">
    <property type="entry name" value="Mito_struct-func_regulator"/>
</dbReference>
<feature type="region of interest" description="Disordered" evidence="2">
    <location>
        <begin position="555"/>
        <end position="577"/>
    </location>
</feature>
<comment type="similarity">
    <text evidence="1">Belongs to the protein kinase superfamily. ADCK protein kinase family.</text>
</comment>
<reference evidence="4 5" key="1">
    <citation type="journal article" date="2018" name="Mol. Biol. Evol.">
        <title>Broad Genomic Sampling Reveals a Smut Pathogenic Ancestry of the Fungal Clade Ustilaginomycotina.</title>
        <authorList>
            <person name="Kijpornyongpan T."/>
            <person name="Mondo S.J."/>
            <person name="Barry K."/>
            <person name="Sandor L."/>
            <person name="Lee J."/>
            <person name="Lipzen A."/>
            <person name="Pangilinan J."/>
            <person name="LaButti K."/>
            <person name="Hainaut M."/>
            <person name="Henrissat B."/>
            <person name="Grigoriev I.V."/>
            <person name="Spatafora J.W."/>
            <person name="Aime M.C."/>
        </authorList>
    </citation>
    <scope>NUCLEOTIDE SEQUENCE [LARGE SCALE GENOMIC DNA]</scope>
    <source>
        <strain evidence="4 5">MCA 4658</strain>
    </source>
</reference>
<dbReference type="InterPro" id="IPR004147">
    <property type="entry name" value="ABC1_dom"/>
</dbReference>
<dbReference type="InterPro" id="IPR011009">
    <property type="entry name" value="Kinase-like_dom_sf"/>
</dbReference>
<feature type="region of interest" description="Disordered" evidence="2">
    <location>
        <begin position="58"/>
        <end position="157"/>
    </location>
</feature>
<evidence type="ECO:0000313" key="4">
    <source>
        <dbReference type="EMBL" id="PWN42044.1"/>
    </source>
</evidence>
<dbReference type="Pfam" id="PF03109">
    <property type="entry name" value="ABC1"/>
    <property type="match status" value="1"/>
</dbReference>
<dbReference type="GeneID" id="37034369"/>
<feature type="compositionally biased region" description="Polar residues" evidence="2">
    <location>
        <begin position="139"/>
        <end position="155"/>
    </location>
</feature>
<dbReference type="RefSeq" id="XP_025369204.1">
    <property type="nucleotide sequence ID" value="XM_025512499.1"/>
</dbReference>
<dbReference type="PANTHER" id="PTHR43173">
    <property type="entry name" value="ABC1 FAMILY PROTEIN"/>
    <property type="match status" value="1"/>
</dbReference>
<proteinExistence type="inferred from homology"/>
<feature type="compositionally biased region" description="Polar residues" evidence="2">
    <location>
        <begin position="76"/>
        <end position="90"/>
    </location>
</feature>
<evidence type="ECO:0000256" key="1">
    <source>
        <dbReference type="ARBA" id="ARBA00009670"/>
    </source>
</evidence>
<accession>A0A316VXK5</accession>
<dbReference type="AlphaFoldDB" id="A0A316VXK5"/>
<feature type="compositionally biased region" description="Basic and acidic residues" evidence="2">
    <location>
        <begin position="557"/>
        <end position="577"/>
    </location>
</feature>
<organism evidence="4 5">
    <name type="scientific">Ceraceosorus guamensis</name>
    <dbReference type="NCBI Taxonomy" id="1522189"/>
    <lineage>
        <taxon>Eukaryota</taxon>
        <taxon>Fungi</taxon>
        <taxon>Dikarya</taxon>
        <taxon>Basidiomycota</taxon>
        <taxon>Ustilaginomycotina</taxon>
        <taxon>Exobasidiomycetes</taxon>
        <taxon>Ceraceosorales</taxon>
        <taxon>Ceraceosoraceae</taxon>
        <taxon>Ceraceosorus</taxon>
    </lineage>
</organism>
<dbReference type="CDD" id="cd13969">
    <property type="entry name" value="ADCK1-like"/>
    <property type="match status" value="1"/>
</dbReference>
<dbReference type="STRING" id="1522189.A0A316VXK5"/>
<evidence type="ECO:0000259" key="3">
    <source>
        <dbReference type="Pfam" id="PF03109"/>
    </source>
</evidence>
<keyword evidence="5" id="KW-1185">Reference proteome</keyword>
<dbReference type="InterPro" id="IPR045307">
    <property type="entry name" value="ADCK1_dom"/>
</dbReference>
<dbReference type="EMBL" id="KZ819384">
    <property type="protein sequence ID" value="PWN42044.1"/>
    <property type="molecule type" value="Genomic_DNA"/>
</dbReference>
<dbReference type="Proteomes" id="UP000245783">
    <property type="component" value="Unassembled WGS sequence"/>
</dbReference>
<feature type="domain" description="ABC1 atypical kinase-like" evidence="3">
    <location>
        <begin position="263"/>
        <end position="528"/>
    </location>
</feature>
<dbReference type="PANTHER" id="PTHR43173:SF37">
    <property type="entry name" value="ABC1 FAMILY PROTEIN C10F6.14C"/>
    <property type="match status" value="1"/>
</dbReference>
<gene>
    <name evidence="4" type="ORF">IE81DRAFT_314200</name>
</gene>
<feature type="compositionally biased region" description="Low complexity" evidence="2">
    <location>
        <begin position="117"/>
        <end position="131"/>
    </location>
</feature>
<name>A0A316VXK5_9BASI</name>
<dbReference type="SUPFAM" id="SSF56112">
    <property type="entry name" value="Protein kinase-like (PK-like)"/>
    <property type="match status" value="1"/>
</dbReference>
<protein>
    <submittedName>
        <fullName evidence="4">ABC1-domain-containing protein</fullName>
    </submittedName>
</protein>
<dbReference type="InParanoid" id="A0A316VXK5"/>